<proteinExistence type="predicted"/>
<sequence length="97" mass="10078">MALTYHDKLFMGCAAVLALGMVGGGYLLGDGLKRAKAADRSVTVRGLAERDVTADLATWSISYSATGFDLPLSGRRSTITPANCAPISPASASGRMR</sequence>
<protein>
    <submittedName>
        <fullName evidence="1">Putative periplasmic protein</fullName>
    </submittedName>
</protein>
<dbReference type="AlphaFoldDB" id="A0A292ZCA0"/>
<evidence type="ECO:0000313" key="1">
    <source>
        <dbReference type="EMBL" id="GAY20510.1"/>
    </source>
</evidence>
<dbReference type="Proteomes" id="UP000221538">
    <property type="component" value="Unassembled WGS sequence"/>
</dbReference>
<name>A0A292ZCA0_SPHSA</name>
<accession>A0A292ZCA0</accession>
<comment type="caution">
    <text evidence="1">The sequence shown here is derived from an EMBL/GenBank/DDBJ whole genome shotgun (WGS) entry which is preliminary data.</text>
</comment>
<evidence type="ECO:0000313" key="2">
    <source>
        <dbReference type="Proteomes" id="UP000221538"/>
    </source>
</evidence>
<gene>
    <name evidence="1" type="ORF">SFOMI_1035</name>
</gene>
<dbReference type="EMBL" id="BEWI01000030">
    <property type="protein sequence ID" value="GAY20510.1"/>
    <property type="molecule type" value="Genomic_DNA"/>
</dbReference>
<organism evidence="1 2">
    <name type="scientific">Sphingobium fuliginis (strain ATCC 27551)</name>
    <dbReference type="NCBI Taxonomy" id="336203"/>
    <lineage>
        <taxon>Bacteria</taxon>
        <taxon>Pseudomonadati</taxon>
        <taxon>Pseudomonadota</taxon>
        <taxon>Alphaproteobacteria</taxon>
        <taxon>Sphingomonadales</taxon>
        <taxon>Sphingomonadaceae</taxon>
        <taxon>Sphingobium</taxon>
    </lineage>
</organism>
<reference evidence="1 2" key="1">
    <citation type="journal article" date="2013" name="Biodegradation">
        <title>Occurrence of 4-tert-butylphenol (4-t-BP) biodegradation in an aquatic sample caused by the presence of Spirodela polyrrhiza and isolation of a 4-t-BP-utilizing bacterium.</title>
        <authorList>
            <person name="Ogata Y."/>
            <person name="Toyama T."/>
            <person name="Yu N."/>
            <person name="Wang X."/>
            <person name="Sei K."/>
            <person name="Ike M."/>
        </authorList>
    </citation>
    <scope>NUCLEOTIDE SEQUENCE [LARGE SCALE GENOMIC DNA]</scope>
    <source>
        <strain evidence="1 2">OMI</strain>
    </source>
</reference>
<reference evidence="1 2" key="2">
    <citation type="journal article" date="2013" name="Environ. Sci. Technol.">
        <title>The 4-tert-butylphenol-utilizing bacterium Sphingobium fuliginis OMI can degrade bisphenols via phenolic ring hydroxylation and meta-cleavage pathway.</title>
        <authorList>
            <person name="Ogata Y."/>
            <person name="Goda S."/>
            <person name="Toyama T."/>
            <person name="Sei K."/>
            <person name="Ike M."/>
        </authorList>
    </citation>
    <scope>NUCLEOTIDE SEQUENCE [LARGE SCALE GENOMIC DNA]</scope>
    <source>
        <strain evidence="1 2">OMI</strain>
    </source>
</reference>